<dbReference type="STRING" id="1763534.GCA_001831475_02066"/>
<evidence type="ECO:0000313" key="1">
    <source>
        <dbReference type="EMBL" id="OCB72934.1"/>
    </source>
</evidence>
<dbReference type="RefSeq" id="WP_066336548.1">
    <property type="nucleotide sequence ID" value="NZ_CP017688.1"/>
</dbReference>
<dbReference type="Pfam" id="PF00756">
    <property type="entry name" value="Esterase"/>
    <property type="match status" value="1"/>
</dbReference>
<reference evidence="1 2" key="1">
    <citation type="submission" date="2016-03" db="EMBL/GenBank/DDBJ databases">
        <authorList>
            <person name="Ploux O."/>
        </authorList>
    </citation>
    <scope>NUCLEOTIDE SEQUENCE [LARGE SCALE GENOMIC DNA]</scope>
    <source>
        <strain evidence="1 2">LPB0076</strain>
    </source>
</reference>
<proteinExistence type="predicted"/>
<dbReference type="OrthoDB" id="9784036at2"/>
<dbReference type="InterPro" id="IPR000801">
    <property type="entry name" value="Esterase-like"/>
</dbReference>
<gene>
    <name evidence="1" type="ORF">LPBF_11310</name>
</gene>
<name>A0A1B9DTC6_9FLAO</name>
<evidence type="ECO:0008006" key="3">
    <source>
        <dbReference type="Google" id="ProtNLM"/>
    </source>
</evidence>
<sequence length="274" mass="32862">MRILILLLFFINFLFSQEIDENKYYAETKTVYLNSLVFNKSRELQIFLPDEYFKQPEKKFKTIYLFDSQNQRIFNYVKGNIELLSMNHIEPLIIVGIVTEDRWFEFLPVNNNPETLKEYEPPIGGADTLIIHIKNEVEPYLKEKYRIENSKLGIGHSLGGTFLMYFNIKEPSFFESNILLSPNFTYDNEQLIKHTKKFYIKNRTVSKEFFVFSGYKDSYEEKFNKSLFKINNWIRKNENENIKWEYEKLKIDNHGKIWLEGIYKGLLKIKSIKT</sequence>
<protein>
    <recommendedName>
        <fullName evidence="3">Esterase</fullName>
    </recommendedName>
</protein>
<dbReference type="InterPro" id="IPR050583">
    <property type="entry name" value="Mycobacterial_A85_antigen"/>
</dbReference>
<dbReference type="SUPFAM" id="SSF53474">
    <property type="entry name" value="alpha/beta-Hydrolases"/>
    <property type="match status" value="1"/>
</dbReference>
<keyword evidence="2" id="KW-1185">Reference proteome</keyword>
<dbReference type="Proteomes" id="UP000093510">
    <property type="component" value="Unassembled WGS sequence"/>
</dbReference>
<evidence type="ECO:0000313" key="2">
    <source>
        <dbReference type="Proteomes" id="UP000093510"/>
    </source>
</evidence>
<accession>A0A1B9DTC6</accession>
<dbReference type="AlphaFoldDB" id="A0A1B9DTC6"/>
<dbReference type="PANTHER" id="PTHR48098:SF6">
    <property type="entry name" value="FERRI-BACILLIBACTIN ESTERASE BESA"/>
    <property type="match status" value="1"/>
</dbReference>
<dbReference type="PANTHER" id="PTHR48098">
    <property type="entry name" value="ENTEROCHELIN ESTERASE-RELATED"/>
    <property type="match status" value="1"/>
</dbReference>
<comment type="caution">
    <text evidence="1">The sequence shown here is derived from an EMBL/GenBank/DDBJ whole genome shotgun (WGS) entry which is preliminary data.</text>
</comment>
<dbReference type="EMBL" id="LVEP01000046">
    <property type="protein sequence ID" value="OCB72934.1"/>
    <property type="molecule type" value="Genomic_DNA"/>
</dbReference>
<dbReference type="InterPro" id="IPR029058">
    <property type="entry name" value="AB_hydrolase_fold"/>
</dbReference>
<dbReference type="Gene3D" id="3.40.50.1820">
    <property type="entry name" value="alpha/beta hydrolase"/>
    <property type="match status" value="1"/>
</dbReference>
<organism evidence="1 2">
    <name type="scientific">Flavobacterium crassostreae</name>
    <dbReference type="NCBI Taxonomy" id="1763534"/>
    <lineage>
        <taxon>Bacteria</taxon>
        <taxon>Pseudomonadati</taxon>
        <taxon>Bacteroidota</taxon>
        <taxon>Flavobacteriia</taxon>
        <taxon>Flavobacteriales</taxon>
        <taxon>Flavobacteriaceae</taxon>
        <taxon>Flavobacterium</taxon>
    </lineage>
</organism>